<comment type="subcellular location">
    <subcellularLocation>
        <location evidence="9">Mitochondrion inner membrane</location>
        <topology evidence="9">Peripheral membrane protein</topology>
        <orientation evidence="9">Matrix side</orientation>
    </subcellularLocation>
</comment>
<keyword evidence="7 9" id="KW-0496">Mitochondrion</keyword>
<dbReference type="PANTHER" id="PTHR12219">
    <property type="entry name" value="NADH-UBIQUINONE OXIDOREDUCTASE"/>
    <property type="match status" value="1"/>
</dbReference>
<protein>
    <recommendedName>
        <fullName evidence="9">NADH dehydrogenase [ubiquinone] iron-sulfur protein 4, mitochondrial</fullName>
    </recommendedName>
</protein>
<evidence type="ECO:0000256" key="2">
    <source>
        <dbReference type="ARBA" id="ARBA00022448"/>
    </source>
</evidence>
<dbReference type="Gene3D" id="3.30.160.190">
    <property type="entry name" value="atu1810 like domain"/>
    <property type="match status" value="1"/>
</dbReference>
<evidence type="ECO:0000256" key="6">
    <source>
        <dbReference type="ARBA" id="ARBA00022982"/>
    </source>
</evidence>
<evidence type="ECO:0000256" key="7">
    <source>
        <dbReference type="ARBA" id="ARBA00023128"/>
    </source>
</evidence>
<evidence type="ECO:0000313" key="10">
    <source>
        <dbReference type="EMBL" id="CAG8573332.1"/>
    </source>
</evidence>
<sequence length="179" mass="20392">MFLRSFRSFQVRPLLASNNTLFLPRSTLTTTSITATNENNSNNDDKGAVTTTETFKQVIPADSISGAPEGLRYRSVRIYRPSKTAMQSGTHNTKHWRIDFDILEGNGRWENPLMGWASSADSVQALQIKFATKEDAIYFAEKQGWDYFVQEPKEPVFHVKAYADNYKYSPGKLRLIKTK</sequence>
<keyword evidence="2 9" id="KW-0813">Transport</keyword>
<dbReference type="GO" id="GO:0005743">
    <property type="term" value="C:mitochondrial inner membrane"/>
    <property type="evidence" value="ECO:0007669"/>
    <property type="project" value="UniProtKB-SubCell"/>
</dbReference>
<keyword evidence="4 9" id="KW-0999">Mitochondrion inner membrane</keyword>
<dbReference type="PANTHER" id="PTHR12219:SF8">
    <property type="entry name" value="NADH DEHYDROGENASE [UBIQUINONE] IRON-SULFUR PROTEIN 4, MITOCHONDRIAL"/>
    <property type="match status" value="1"/>
</dbReference>
<name>A0A9N9G1P1_9GLOM</name>
<evidence type="ECO:0000256" key="9">
    <source>
        <dbReference type="RuleBase" id="RU367010"/>
    </source>
</evidence>
<dbReference type="InterPro" id="IPR006885">
    <property type="entry name" value="NADH_UbQ_FeS_4_mit-like"/>
</dbReference>
<comment type="similarity">
    <text evidence="1 9">Belongs to the complex I NDUFS4 subunit family.</text>
</comment>
<dbReference type="Pfam" id="PF04800">
    <property type="entry name" value="NDUS4"/>
    <property type="match status" value="1"/>
</dbReference>
<keyword evidence="8 9" id="KW-0472">Membrane</keyword>
<evidence type="ECO:0000256" key="1">
    <source>
        <dbReference type="ARBA" id="ARBA00005882"/>
    </source>
</evidence>
<dbReference type="OrthoDB" id="3089at2759"/>
<evidence type="ECO:0000256" key="3">
    <source>
        <dbReference type="ARBA" id="ARBA00022660"/>
    </source>
</evidence>
<reference evidence="10" key="1">
    <citation type="submission" date="2021-06" db="EMBL/GenBank/DDBJ databases">
        <authorList>
            <person name="Kallberg Y."/>
            <person name="Tangrot J."/>
            <person name="Rosling A."/>
        </authorList>
    </citation>
    <scope>NUCLEOTIDE SEQUENCE</scope>
    <source>
        <strain evidence="10">FL130A</strain>
    </source>
</reference>
<gene>
    <name evidence="10" type="ORF">ALEPTO_LOCUS6917</name>
</gene>
<evidence type="ECO:0000256" key="4">
    <source>
        <dbReference type="ARBA" id="ARBA00022792"/>
    </source>
</evidence>
<keyword evidence="6 9" id="KW-0249">Electron transport</keyword>
<dbReference type="EMBL" id="CAJVPS010002652">
    <property type="protein sequence ID" value="CAG8573332.1"/>
    <property type="molecule type" value="Genomic_DNA"/>
</dbReference>
<keyword evidence="3 9" id="KW-0679">Respiratory chain</keyword>
<dbReference type="AlphaFoldDB" id="A0A9N9G1P1"/>
<accession>A0A9N9G1P1</accession>
<keyword evidence="11" id="KW-1185">Reference proteome</keyword>
<organism evidence="10 11">
    <name type="scientific">Ambispora leptoticha</name>
    <dbReference type="NCBI Taxonomy" id="144679"/>
    <lineage>
        <taxon>Eukaryota</taxon>
        <taxon>Fungi</taxon>
        <taxon>Fungi incertae sedis</taxon>
        <taxon>Mucoromycota</taxon>
        <taxon>Glomeromycotina</taxon>
        <taxon>Glomeromycetes</taxon>
        <taxon>Archaeosporales</taxon>
        <taxon>Ambisporaceae</taxon>
        <taxon>Ambispora</taxon>
    </lineage>
</organism>
<dbReference type="InterPro" id="IPR038532">
    <property type="entry name" value="NDUFS4-like_sf"/>
</dbReference>
<comment type="function">
    <text evidence="9">Accessory subunit of the mitochondrial membrane respiratory chain NADH dehydrogenase (Complex I), that is believed not to be involved in catalysis. Complex I functions in the transfer of electrons from NADH to the respiratory chain. The immediate electron acceptor for the enzyme is believed to be ubiquinone.</text>
</comment>
<keyword evidence="5 9" id="KW-0809">Transit peptide</keyword>
<evidence type="ECO:0000256" key="8">
    <source>
        <dbReference type="ARBA" id="ARBA00023136"/>
    </source>
</evidence>
<proteinExistence type="inferred from homology"/>
<evidence type="ECO:0000256" key="5">
    <source>
        <dbReference type="ARBA" id="ARBA00022946"/>
    </source>
</evidence>
<comment type="caution">
    <text evidence="10">The sequence shown here is derived from an EMBL/GenBank/DDBJ whole genome shotgun (WGS) entry which is preliminary data.</text>
</comment>
<dbReference type="GO" id="GO:0022900">
    <property type="term" value="P:electron transport chain"/>
    <property type="evidence" value="ECO:0007669"/>
    <property type="project" value="InterPro"/>
</dbReference>
<evidence type="ECO:0000313" key="11">
    <source>
        <dbReference type="Proteomes" id="UP000789508"/>
    </source>
</evidence>
<dbReference type="Proteomes" id="UP000789508">
    <property type="component" value="Unassembled WGS sequence"/>
</dbReference>
<dbReference type="FunFam" id="3.30.160.190:FF:000001">
    <property type="entry name" value="NADH-ubiquinone oxidoreductase 21 kDa subunit mitochondrial"/>
    <property type="match status" value="1"/>
</dbReference>